<gene>
    <name evidence="3" type="ORF">CICLE_v10008058mg</name>
</gene>
<dbReference type="Gene3D" id="1.20.120.290">
    <property type="entry name" value="Oxygen-evolving enhancer protein 3 (PsbQ), four-helix up-down bundle"/>
    <property type="match status" value="1"/>
</dbReference>
<reference evidence="3 4" key="1">
    <citation type="submission" date="2013-10" db="EMBL/GenBank/DDBJ databases">
        <authorList>
            <consortium name="International Citrus Genome Consortium"/>
            <person name="Jenkins J."/>
            <person name="Schmutz J."/>
            <person name="Prochnik S."/>
            <person name="Rokhsar D."/>
            <person name="Gmitter F."/>
            <person name="Ollitrault P."/>
            <person name="Machado M."/>
            <person name="Talon M."/>
            <person name="Wincker P."/>
            <person name="Jaillon O."/>
            <person name="Morgante M."/>
        </authorList>
    </citation>
    <scope>NUCLEOTIDE SEQUENCE</scope>
    <source>
        <strain evidence="4">cv. Clemenules</strain>
    </source>
</reference>
<dbReference type="GO" id="GO:0003755">
    <property type="term" value="F:peptidyl-prolyl cis-trans isomerase activity"/>
    <property type="evidence" value="ECO:0007669"/>
    <property type="project" value="InterPro"/>
</dbReference>
<feature type="domain" description="PPIase cyclophilin-type" evidence="2">
    <location>
        <begin position="325"/>
        <end position="506"/>
    </location>
</feature>
<dbReference type="InterPro" id="IPR029000">
    <property type="entry name" value="Cyclophilin-like_dom_sf"/>
</dbReference>
<organism evidence="3 4">
    <name type="scientific">Citrus clementina</name>
    <name type="common">Clementine</name>
    <name type="synonym">Citrus deliciosa x Citrus sinensis</name>
    <dbReference type="NCBI Taxonomy" id="85681"/>
    <lineage>
        <taxon>Eukaryota</taxon>
        <taxon>Viridiplantae</taxon>
        <taxon>Streptophyta</taxon>
        <taxon>Embryophyta</taxon>
        <taxon>Tracheophyta</taxon>
        <taxon>Spermatophyta</taxon>
        <taxon>Magnoliopsida</taxon>
        <taxon>eudicotyledons</taxon>
        <taxon>Gunneridae</taxon>
        <taxon>Pentapetalae</taxon>
        <taxon>rosids</taxon>
        <taxon>malvids</taxon>
        <taxon>Sapindales</taxon>
        <taxon>Rutaceae</taxon>
        <taxon>Aurantioideae</taxon>
        <taxon>Citrus</taxon>
    </lineage>
</organism>
<dbReference type="OMA" id="YGDKEHK"/>
<dbReference type="STRING" id="85681.V4WF39"/>
<dbReference type="InterPro" id="IPR048563">
    <property type="entry name" value="CYP38_PsbQ-like"/>
</dbReference>
<dbReference type="FunCoup" id="V4WF39">
    <property type="interactions" value="1737"/>
</dbReference>
<dbReference type="PANTHER" id="PTHR47318">
    <property type="entry name" value="PEPTIDYL-PROLYL CIS-TRANS ISOMERASE CYP37, CHLOROPLASTIC"/>
    <property type="match status" value="1"/>
</dbReference>
<proteinExistence type="predicted"/>
<dbReference type="AlphaFoldDB" id="V4WF39"/>
<evidence type="ECO:0000313" key="4">
    <source>
        <dbReference type="Proteomes" id="UP000030687"/>
    </source>
</evidence>
<dbReference type="KEGG" id="cic:CICLE_v10008058mg"/>
<name>V4WF39_CITCL</name>
<dbReference type="Pfam" id="PF00160">
    <property type="entry name" value="Pro_isomerase"/>
    <property type="match status" value="1"/>
</dbReference>
<accession>V4WF39</accession>
<keyword evidence="1" id="KW-0793">Thylakoid</keyword>
<dbReference type="Proteomes" id="UP000030687">
    <property type="component" value="Unassembled WGS sequence"/>
</dbReference>
<sequence length="506" mass="55833">MAFTLSSPILPHKLSFSFSAAPKRSFLSSQFTFLLNRNEATRFGHFKIHCKRTNINDTREPVHQHDLPTKLFISTFQHGMKAVKTLIATILIFVQISTPLCLVGWDFWSVFPANAVLYSPDTKVPRTGELALRRAIPANANMKAIQASLEDISFLLRIPQRKPYGTMEGNVKKALKIAMDEKDSILASIPADLKEKGSTLYAFSLTGSAISILISPTCLHVYKEPQLHVCRITCFQETENVKKALYGGLQALLKCIKDQDPDKVSVGLASSLDTVAELESLQAPGLSFLLPEQYKKYPRMRYSFIFWLTGRGIVQLTIEKGDGSAFSPEAGGEPRKTATIQVVLDGYSAPITAGNVAKLVIDGAYDGTRLNCTNQAVLTEKGLDKGSDYNLPLEIMPSGQFEPLYRTALNVQDGELPVLPLSVYGAVAMAHSEDSEEYSAPYQFFFYLYDKRNAGLGGLSFDEGQFSVFGYTTVGRDILPQIKTGDVIQSAKLMEGQDRLVLPNES</sequence>
<dbReference type="EMBL" id="KI535697">
    <property type="protein sequence ID" value="ESR65189.1"/>
    <property type="molecule type" value="Genomic_DNA"/>
</dbReference>
<dbReference type="SUPFAM" id="SSF50891">
    <property type="entry name" value="Cyclophilin-like"/>
    <property type="match status" value="1"/>
</dbReference>
<dbReference type="PROSITE" id="PS50072">
    <property type="entry name" value="CSA_PPIASE_2"/>
    <property type="match status" value="1"/>
</dbReference>
<dbReference type="InterPro" id="IPR002130">
    <property type="entry name" value="Cyclophilin-type_PPIase_dom"/>
</dbReference>
<dbReference type="eggNOG" id="ENOG502QRM6">
    <property type="taxonomic scope" value="Eukaryota"/>
</dbReference>
<dbReference type="InterPro" id="IPR044259">
    <property type="entry name" value="CYP37-like"/>
</dbReference>
<evidence type="ECO:0000313" key="3">
    <source>
        <dbReference type="EMBL" id="ESR65189.1"/>
    </source>
</evidence>
<dbReference type="Pfam" id="PF21329">
    <property type="entry name" value="CYP38_PsbQ-like"/>
    <property type="match status" value="1"/>
</dbReference>
<evidence type="ECO:0000259" key="2">
    <source>
        <dbReference type="PROSITE" id="PS50072"/>
    </source>
</evidence>
<dbReference type="Gene3D" id="2.40.100.10">
    <property type="entry name" value="Cyclophilin-like"/>
    <property type="match status" value="1"/>
</dbReference>
<protein>
    <recommendedName>
        <fullName evidence="2">PPIase cyclophilin-type domain-containing protein</fullName>
    </recommendedName>
</protein>
<dbReference type="Gramene" id="ESR65189">
    <property type="protein sequence ID" value="ESR65189"/>
    <property type="gene ID" value="CICLE_v10008058mg"/>
</dbReference>
<dbReference type="InterPro" id="IPR023222">
    <property type="entry name" value="PsbQ-like_dom_sf"/>
</dbReference>
<evidence type="ECO:0000256" key="1">
    <source>
        <dbReference type="ARBA" id="ARBA00023078"/>
    </source>
</evidence>
<dbReference type="PANTHER" id="PTHR47318:SF1">
    <property type="entry name" value="PEPTIDYL-PROLYL CIS-TRANS ISOMERASE CYP37, CHLOROPLASTIC"/>
    <property type="match status" value="1"/>
</dbReference>
<keyword evidence="4" id="KW-1185">Reference proteome</keyword>
<dbReference type="InParanoid" id="V4WF39"/>